<dbReference type="Proteomes" id="UP000801492">
    <property type="component" value="Unassembled WGS sequence"/>
</dbReference>
<feature type="non-terminal residue" evidence="1">
    <location>
        <position position="1"/>
    </location>
</feature>
<dbReference type="AlphaFoldDB" id="A0A8K0CR04"/>
<evidence type="ECO:0000313" key="2">
    <source>
        <dbReference type="Proteomes" id="UP000801492"/>
    </source>
</evidence>
<reference evidence="1" key="1">
    <citation type="submission" date="2019-08" db="EMBL/GenBank/DDBJ databases">
        <title>The genome of the North American firefly Photinus pyralis.</title>
        <authorList>
            <consortium name="Photinus pyralis genome working group"/>
            <person name="Fallon T.R."/>
            <person name="Sander Lower S.E."/>
            <person name="Weng J.-K."/>
        </authorList>
    </citation>
    <scope>NUCLEOTIDE SEQUENCE</scope>
    <source>
        <strain evidence="1">TRF0915ILg1</strain>
        <tissue evidence="1">Whole body</tissue>
    </source>
</reference>
<protein>
    <submittedName>
        <fullName evidence="1">Uncharacterized protein</fullName>
    </submittedName>
</protein>
<proteinExistence type="predicted"/>
<gene>
    <name evidence="1" type="ORF">ILUMI_17446</name>
</gene>
<sequence length="64" mass="7463">MNFVLYNRTQRVLNASFEQTIDADTNLMAHTQVYKMMKYTRNTFGAKDIMSKIATNIKPCNLKK</sequence>
<comment type="caution">
    <text evidence="1">The sequence shown here is derived from an EMBL/GenBank/DDBJ whole genome shotgun (WGS) entry which is preliminary data.</text>
</comment>
<evidence type="ECO:0000313" key="1">
    <source>
        <dbReference type="EMBL" id="KAF2888727.1"/>
    </source>
</evidence>
<organism evidence="1 2">
    <name type="scientific">Ignelater luminosus</name>
    <name type="common">Cucubano</name>
    <name type="synonym">Pyrophorus luminosus</name>
    <dbReference type="NCBI Taxonomy" id="2038154"/>
    <lineage>
        <taxon>Eukaryota</taxon>
        <taxon>Metazoa</taxon>
        <taxon>Ecdysozoa</taxon>
        <taxon>Arthropoda</taxon>
        <taxon>Hexapoda</taxon>
        <taxon>Insecta</taxon>
        <taxon>Pterygota</taxon>
        <taxon>Neoptera</taxon>
        <taxon>Endopterygota</taxon>
        <taxon>Coleoptera</taxon>
        <taxon>Polyphaga</taxon>
        <taxon>Elateriformia</taxon>
        <taxon>Elateroidea</taxon>
        <taxon>Elateridae</taxon>
        <taxon>Agrypninae</taxon>
        <taxon>Pyrophorini</taxon>
        <taxon>Ignelater</taxon>
    </lineage>
</organism>
<keyword evidence="2" id="KW-1185">Reference proteome</keyword>
<name>A0A8K0CR04_IGNLU</name>
<accession>A0A8K0CR04</accession>
<dbReference type="EMBL" id="VTPC01074437">
    <property type="protein sequence ID" value="KAF2888727.1"/>
    <property type="molecule type" value="Genomic_DNA"/>
</dbReference>